<evidence type="ECO:0000256" key="7">
    <source>
        <dbReference type="ARBA" id="ARBA00022679"/>
    </source>
</evidence>
<name>A0A9W6MWQ9_9HYPH</name>
<evidence type="ECO:0000256" key="3">
    <source>
        <dbReference type="ARBA" id="ARBA00008145"/>
    </source>
</evidence>
<evidence type="ECO:0000256" key="1">
    <source>
        <dbReference type="ARBA" id="ARBA00000903"/>
    </source>
</evidence>
<dbReference type="PANTHER" id="PTHR10259:SF11">
    <property type="entry name" value="THIOPURINE S-METHYLTRANSFERASE"/>
    <property type="match status" value="1"/>
</dbReference>
<dbReference type="RefSeq" id="WP_271169349.1">
    <property type="nucleotide sequence ID" value="NZ_BSFI01000020.1"/>
</dbReference>
<comment type="subcellular location">
    <subcellularLocation>
        <location evidence="2 9">Cytoplasm</location>
    </subcellularLocation>
</comment>
<sequence length="212" mass="22996">MDDDFWRRKWRDGAIGFHQPAPNPLLLTHLPAIGLKAGARVFAPLCGKSLDLGWLRGRGFRVVGVELVGEAVEQLFQEAGVIPEIERFGDLSCYRTDGIDVFVGDVFALDRETLGAVDAVWDRAALIALPQPIRSRYAAHVIATSAGAQQLLVTLDYDQTLMDGPPFAVSDEEVRALYADAYDVALLASAEVEGGLKGTCPATETAWLLRAT</sequence>
<reference evidence="10" key="1">
    <citation type="journal article" date="2014" name="Int. J. Syst. Evol. Microbiol.">
        <title>Complete genome sequence of Corynebacterium casei LMG S-19264T (=DSM 44701T), isolated from a smear-ripened cheese.</title>
        <authorList>
            <consortium name="US DOE Joint Genome Institute (JGI-PGF)"/>
            <person name="Walter F."/>
            <person name="Albersmeier A."/>
            <person name="Kalinowski J."/>
            <person name="Ruckert C."/>
        </authorList>
    </citation>
    <scope>NUCLEOTIDE SEQUENCE</scope>
    <source>
        <strain evidence="10">VKM B-2347</strain>
    </source>
</reference>
<dbReference type="GO" id="GO:0032259">
    <property type="term" value="P:methylation"/>
    <property type="evidence" value="ECO:0007669"/>
    <property type="project" value="UniProtKB-KW"/>
</dbReference>
<dbReference type="Gene3D" id="3.40.50.150">
    <property type="entry name" value="Vaccinia Virus protein VP39"/>
    <property type="match status" value="1"/>
</dbReference>
<dbReference type="EC" id="2.1.1.67" evidence="4 9"/>
<dbReference type="PANTHER" id="PTHR10259">
    <property type="entry name" value="THIOPURINE S-METHYLTRANSFERASE"/>
    <property type="match status" value="1"/>
</dbReference>
<feature type="binding site" evidence="9">
    <location>
        <position position="10"/>
    </location>
    <ligand>
        <name>S-adenosyl-L-methionine</name>
        <dbReference type="ChEBI" id="CHEBI:59789"/>
    </ligand>
</feature>
<feature type="binding site" evidence="9">
    <location>
        <position position="45"/>
    </location>
    <ligand>
        <name>S-adenosyl-L-methionine</name>
        <dbReference type="ChEBI" id="CHEBI:59789"/>
    </ligand>
</feature>
<dbReference type="NCBIfam" id="TIGR03840">
    <property type="entry name" value="TMPT_Se_Te"/>
    <property type="match status" value="1"/>
</dbReference>
<dbReference type="AlphaFoldDB" id="A0A9W6MWQ9"/>
<gene>
    <name evidence="9 10" type="primary">tpm</name>
    <name evidence="10" type="ORF">GCM10008179_27530</name>
</gene>
<organism evidence="10 11">
    <name type="scientific">Hansschlegelia plantiphila</name>
    <dbReference type="NCBI Taxonomy" id="374655"/>
    <lineage>
        <taxon>Bacteria</taxon>
        <taxon>Pseudomonadati</taxon>
        <taxon>Pseudomonadota</taxon>
        <taxon>Alphaproteobacteria</taxon>
        <taxon>Hyphomicrobiales</taxon>
        <taxon>Methylopilaceae</taxon>
        <taxon>Hansschlegelia</taxon>
    </lineage>
</organism>
<dbReference type="Proteomes" id="UP001143372">
    <property type="component" value="Unassembled WGS sequence"/>
</dbReference>
<dbReference type="GO" id="GO:0010038">
    <property type="term" value="P:response to metal ion"/>
    <property type="evidence" value="ECO:0007669"/>
    <property type="project" value="InterPro"/>
</dbReference>
<evidence type="ECO:0000256" key="9">
    <source>
        <dbReference type="HAMAP-Rule" id="MF_00812"/>
    </source>
</evidence>
<reference evidence="10" key="2">
    <citation type="submission" date="2023-01" db="EMBL/GenBank/DDBJ databases">
        <authorList>
            <person name="Sun Q."/>
            <person name="Evtushenko L."/>
        </authorList>
    </citation>
    <scope>NUCLEOTIDE SEQUENCE</scope>
    <source>
        <strain evidence="10">VKM B-2347</strain>
    </source>
</reference>
<evidence type="ECO:0000256" key="2">
    <source>
        <dbReference type="ARBA" id="ARBA00004496"/>
    </source>
</evidence>
<dbReference type="InterPro" id="IPR008854">
    <property type="entry name" value="TPMT"/>
</dbReference>
<feature type="binding site" evidence="9">
    <location>
        <position position="66"/>
    </location>
    <ligand>
        <name>S-adenosyl-L-methionine</name>
        <dbReference type="ChEBI" id="CHEBI:59789"/>
    </ligand>
</feature>
<dbReference type="PIRSF" id="PIRSF023956">
    <property type="entry name" value="Thiopurine_S-methyltransferase"/>
    <property type="match status" value="1"/>
</dbReference>
<dbReference type="Pfam" id="PF05724">
    <property type="entry name" value="TPMT"/>
    <property type="match status" value="1"/>
</dbReference>
<dbReference type="FunFam" id="3.40.50.150:FF:000101">
    <property type="entry name" value="Thiopurine S-methyltransferase"/>
    <property type="match status" value="1"/>
</dbReference>
<dbReference type="InterPro" id="IPR025835">
    <property type="entry name" value="Thiopurine_S-MeTrfase"/>
</dbReference>
<dbReference type="GO" id="GO:0005737">
    <property type="term" value="C:cytoplasm"/>
    <property type="evidence" value="ECO:0007669"/>
    <property type="project" value="UniProtKB-SubCell"/>
</dbReference>
<keyword evidence="6 9" id="KW-0489">Methyltransferase</keyword>
<dbReference type="GO" id="GO:0008119">
    <property type="term" value="F:thiopurine S-methyltransferase activity"/>
    <property type="evidence" value="ECO:0007669"/>
    <property type="project" value="UniProtKB-UniRule"/>
</dbReference>
<evidence type="ECO:0000313" key="11">
    <source>
        <dbReference type="Proteomes" id="UP001143372"/>
    </source>
</evidence>
<comment type="caution">
    <text evidence="10">The sequence shown here is derived from an EMBL/GenBank/DDBJ whole genome shotgun (WGS) entry which is preliminary data.</text>
</comment>
<dbReference type="SUPFAM" id="SSF53335">
    <property type="entry name" value="S-adenosyl-L-methionine-dependent methyltransferases"/>
    <property type="match status" value="1"/>
</dbReference>
<evidence type="ECO:0000256" key="6">
    <source>
        <dbReference type="ARBA" id="ARBA00022603"/>
    </source>
</evidence>
<evidence type="ECO:0000256" key="5">
    <source>
        <dbReference type="ARBA" id="ARBA00022490"/>
    </source>
</evidence>
<evidence type="ECO:0000313" key="10">
    <source>
        <dbReference type="EMBL" id="GLK69115.1"/>
    </source>
</evidence>
<keyword evidence="11" id="KW-1185">Reference proteome</keyword>
<dbReference type="HAMAP" id="MF_00812">
    <property type="entry name" value="Thiopur_methtran"/>
    <property type="match status" value="1"/>
</dbReference>
<comment type="similarity">
    <text evidence="3 9">Belongs to the class I-like SAM-binding methyltransferase superfamily. TPMT family.</text>
</comment>
<dbReference type="NCBIfam" id="NF009732">
    <property type="entry name" value="PRK13255.1"/>
    <property type="match status" value="1"/>
</dbReference>
<feature type="binding site" evidence="9">
    <location>
        <position position="123"/>
    </location>
    <ligand>
        <name>S-adenosyl-L-methionine</name>
        <dbReference type="ChEBI" id="CHEBI:59789"/>
    </ligand>
</feature>
<keyword evidence="7 9" id="KW-0808">Transferase</keyword>
<dbReference type="InterPro" id="IPR022474">
    <property type="entry name" value="Thiopur_S-MeTfrase_Se/Te_detox"/>
</dbReference>
<dbReference type="EMBL" id="BSFI01000020">
    <property type="protein sequence ID" value="GLK69115.1"/>
    <property type="molecule type" value="Genomic_DNA"/>
</dbReference>
<protein>
    <recommendedName>
        <fullName evidence="4 9">Thiopurine S-methyltransferase</fullName>
        <ecNumber evidence="4 9">2.1.1.67</ecNumber>
    </recommendedName>
    <alternativeName>
        <fullName evidence="9">Thiopurine methyltransferase</fullName>
    </alternativeName>
</protein>
<evidence type="ECO:0000256" key="4">
    <source>
        <dbReference type="ARBA" id="ARBA00011905"/>
    </source>
</evidence>
<keyword evidence="5 9" id="KW-0963">Cytoplasm</keyword>
<evidence type="ECO:0000256" key="8">
    <source>
        <dbReference type="ARBA" id="ARBA00022691"/>
    </source>
</evidence>
<comment type="catalytic activity">
    <reaction evidence="1 9">
        <text>S-adenosyl-L-methionine + a thiopurine = S-adenosyl-L-homocysteine + a thiopurine S-methylether.</text>
        <dbReference type="EC" id="2.1.1.67"/>
    </reaction>
</comment>
<keyword evidence="8 9" id="KW-0949">S-adenosyl-L-methionine</keyword>
<accession>A0A9W6MWQ9</accession>
<dbReference type="InterPro" id="IPR029063">
    <property type="entry name" value="SAM-dependent_MTases_sf"/>
</dbReference>
<proteinExistence type="inferred from homology"/>
<dbReference type="PROSITE" id="PS51585">
    <property type="entry name" value="SAM_MT_TPMT"/>
    <property type="match status" value="1"/>
</dbReference>